<evidence type="ECO:0000313" key="4">
    <source>
        <dbReference type="Proteomes" id="UP000253805"/>
    </source>
</evidence>
<dbReference type="SMART" id="SM00530">
    <property type="entry name" value="HTH_XRE"/>
    <property type="match status" value="1"/>
</dbReference>
<accession>A0A369NXF3</accession>
<dbReference type="Pfam" id="PF01381">
    <property type="entry name" value="HTH_3"/>
    <property type="match status" value="1"/>
</dbReference>
<dbReference type="CDD" id="cd00093">
    <property type="entry name" value="HTH_XRE"/>
    <property type="match status" value="1"/>
</dbReference>
<evidence type="ECO:0000259" key="2">
    <source>
        <dbReference type="PROSITE" id="PS50943"/>
    </source>
</evidence>
<reference evidence="3 4" key="1">
    <citation type="journal article" date="2018" name="Elife">
        <title>Discovery and characterization of a prevalent human gut bacterial enzyme sufficient for the inactivation of a family of plant toxins.</title>
        <authorList>
            <person name="Koppel N."/>
            <person name="Bisanz J.E."/>
            <person name="Pandelia M.E."/>
            <person name="Turnbaugh P.J."/>
            <person name="Balskus E.P."/>
        </authorList>
    </citation>
    <scope>NUCLEOTIDE SEQUENCE [LARGE SCALE GENOMIC DNA]</scope>
    <source>
        <strain evidence="3 4">OB21 GAM 11</strain>
    </source>
</reference>
<dbReference type="GO" id="GO:0003677">
    <property type="term" value="F:DNA binding"/>
    <property type="evidence" value="ECO:0007669"/>
    <property type="project" value="UniProtKB-KW"/>
</dbReference>
<keyword evidence="1" id="KW-0238">DNA-binding</keyword>
<evidence type="ECO:0000313" key="3">
    <source>
        <dbReference type="EMBL" id="RDC41887.1"/>
    </source>
</evidence>
<dbReference type="PANTHER" id="PTHR46558">
    <property type="entry name" value="TRACRIPTIONAL REGULATORY PROTEIN-RELATED-RELATED"/>
    <property type="match status" value="1"/>
</dbReference>
<name>A0A369NXF3_9ACTN</name>
<dbReference type="EMBL" id="PPUT01000039">
    <property type="protein sequence ID" value="RDC41887.1"/>
    <property type="molecule type" value="Genomic_DNA"/>
</dbReference>
<evidence type="ECO:0000256" key="1">
    <source>
        <dbReference type="ARBA" id="ARBA00023125"/>
    </source>
</evidence>
<feature type="domain" description="HTH cro/C1-type" evidence="2">
    <location>
        <begin position="36"/>
        <end position="90"/>
    </location>
</feature>
<dbReference type="PANTHER" id="PTHR46558:SF3">
    <property type="entry name" value="TRANSCRIPTIONAL REGULATOR"/>
    <property type="match status" value="1"/>
</dbReference>
<sequence length="98" mass="10724">MIKALGSGDAPFSRNIAVSVQKGAEHFVNEEKNLRMRDARTRLGLSQTDLAERVGATRQTIGLIEAGRYNPSLKLCTAICKTLGVTLNDLFWDEDATS</sequence>
<organism evidence="3 4">
    <name type="scientific">Adlercreutzia equolifaciens subsp. celatus</name>
    <dbReference type="NCBI Taxonomy" id="394340"/>
    <lineage>
        <taxon>Bacteria</taxon>
        <taxon>Bacillati</taxon>
        <taxon>Actinomycetota</taxon>
        <taxon>Coriobacteriia</taxon>
        <taxon>Eggerthellales</taxon>
        <taxon>Eggerthellaceae</taxon>
        <taxon>Adlercreutzia</taxon>
    </lineage>
</organism>
<comment type="caution">
    <text evidence="3">The sequence shown here is derived from an EMBL/GenBank/DDBJ whole genome shotgun (WGS) entry which is preliminary data.</text>
</comment>
<dbReference type="InterPro" id="IPR010982">
    <property type="entry name" value="Lambda_DNA-bd_dom_sf"/>
</dbReference>
<dbReference type="SUPFAM" id="SSF47413">
    <property type="entry name" value="lambda repressor-like DNA-binding domains"/>
    <property type="match status" value="1"/>
</dbReference>
<proteinExistence type="predicted"/>
<dbReference type="PROSITE" id="PS50943">
    <property type="entry name" value="HTH_CROC1"/>
    <property type="match status" value="1"/>
</dbReference>
<dbReference type="AlphaFoldDB" id="A0A369NXF3"/>
<gene>
    <name evidence="3" type="ORF">C1850_10890</name>
</gene>
<protein>
    <recommendedName>
        <fullName evidence="2">HTH cro/C1-type domain-containing protein</fullName>
    </recommendedName>
</protein>
<dbReference type="InterPro" id="IPR001387">
    <property type="entry name" value="Cro/C1-type_HTH"/>
</dbReference>
<dbReference type="Proteomes" id="UP000253805">
    <property type="component" value="Unassembled WGS sequence"/>
</dbReference>
<dbReference type="Gene3D" id="1.10.260.40">
    <property type="entry name" value="lambda repressor-like DNA-binding domains"/>
    <property type="match status" value="1"/>
</dbReference>